<dbReference type="NCBIfam" id="NF006764">
    <property type="entry name" value="PRK09285.1"/>
    <property type="match status" value="1"/>
</dbReference>
<dbReference type="PANTHER" id="PTHR43411">
    <property type="entry name" value="ADENYLOSUCCINATE LYASE"/>
    <property type="match status" value="1"/>
</dbReference>
<dbReference type="Pfam" id="PF00206">
    <property type="entry name" value="Lyase_1"/>
    <property type="match status" value="1"/>
</dbReference>
<dbReference type="InterPro" id="IPR022761">
    <property type="entry name" value="Fumarate_lyase_N"/>
</dbReference>
<comment type="pathway">
    <text evidence="2">Purine metabolism; AMP biosynthesis via de novo pathway; AMP from IMP: step 2/2.</text>
</comment>
<evidence type="ECO:0000256" key="1">
    <source>
        <dbReference type="ARBA" id="ARBA00004706"/>
    </source>
</evidence>
<dbReference type="EC" id="4.3.2.2" evidence="7"/>
<dbReference type="GO" id="GO:0006188">
    <property type="term" value="P:IMP biosynthetic process"/>
    <property type="evidence" value="ECO:0007669"/>
    <property type="project" value="InterPro"/>
</dbReference>
<dbReference type="PROSITE" id="PS00163">
    <property type="entry name" value="FUMARATE_LYASES"/>
    <property type="match status" value="1"/>
</dbReference>
<dbReference type="InterPro" id="IPR008948">
    <property type="entry name" value="L-Aspartase-like"/>
</dbReference>
<evidence type="ECO:0000313" key="8">
    <source>
        <dbReference type="Proteomes" id="UP000705230"/>
    </source>
</evidence>
<dbReference type="AlphaFoldDB" id="A0A937M2A3"/>
<dbReference type="Gene3D" id="1.10.275.10">
    <property type="entry name" value="Fumarase/aspartase (N-terminal domain)"/>
    <property type="match status" value="1"/>
</dbReference>
<dbReference type="InterPro" id="IPR020557">
    <property type="entry name" value="Fumarate_lyase_CS"/>
</dbReference>
<accession>A0A937M2A3</accession>
<dbReference type="InterPro" id="IPR024083">
    <property type="entry name" value="Fumarase/histidase_N"/>
</dbReference>
<evidence type="ECO:0000256" key="3">
    <source>
        <dbReference type="ARBA" id="ARBA00022755"/>
    </source>
</evidence>
<dbReference type="InterPro" id="IPR013539">
    <property type="entry name" value="PurB_C"/>
</dbReference>
<dbReference type="Gene3D" id="1.10.40.30">
    <property type="entry name" value="Fumarase/aspartase (C-terminal domain)"/>
    <property type="match status" value="1"/>
</dbReference>
<dbReference type="Proteomes" id="UP000705230">
    <property type="component" value="Unassembled WGS sequence"/>
</dbReference>
<sequence>MKKLHDNISPLDSRYAGKIESTRSIFSEANLIKIRFELEIDWLIFLCSKLPSNFPTLSNASLNKILKFKKDFNSKSVIAIKKIELKTNHDVKAVEYYIRDYFLKDKTLSKYVHLIHFGLTSEDLNSLSYAVIVKDGIADHLKNLKSLQSALLKKSSQWSSIPLLARTHGQPASPSTLGKEFKVFFKRIDRQIIQIKSIKPMAKWSGATGNFHTFDIVDSSKDWPKICRQFIKQCGIEQNLQTTQIEPHDWIAETCHSMTRINNIMIDLNQDIWMYITNDLFKLKLMKDEVGSSTMPHKVNPIDFENSEGNLGIANSLLDFFANKLQKSRMQRDLSDSTVLRNVGLGFGYSALAILSLNKGLSKLSPNKDKLLNELDGNWEVLTEAVQTIMRYEGIPNAYEQLKNLSRGSSINKKAYIDFVENLQISSESKAKLLELTPAKYIGLAIKLAKS</sequence>
<dbReference type="InterPro" id="IPR047136">
    <property type="entry name" value="PurB_bact"/>
</dbReference>
<feature type="domain" description="Adenylosuccinate lyase PurB C-terminal" evidence="6">
    <location>
        <begin position="328"/>
        <end position="442"/>
    </location>
</feature>
<keyword evidence="7" id="KW-0456">Lyase</keyword>
<name>A0A937M2A3_9GAMM</name>
<proteinExistence type="predicted"/>
<gene>
    <name evidence="7" type="primary">purB</name>
    <name evidence="7" type="ORF">ISR29_00835</name>
</gene>
<organism evidence="7 8">
    <name type="scientific">SAR86 cluster bacterium</name>
    <dbReference type="NCBI Taxonomy" id="2030880"/>
    <lineage>
        <taxon>Bacteria</taxon>
        <taxon>Pseudomonadati</taxon>
        <taxon>Pseudomonadota</taxon>
        <taxon>Gammaproteobacteria</taxon>
        <taxon>SAR86 cluster</taxon>
    </lineage>
</organism>
<evidence type="ECO:0000256" key="2">
    <source>
        <dbReference type="ARBA" id="ARBA00004734"/>
    </source>
</evidence>
<comment type="function">
    <text evidence="4">Catalyzes two reactions in de novo purine nucleotide biosynthesis. Catalyzes the breakdown of 5-aminoimidazole- (N-succinylocarboxamide) ribotide (SAICAR or 2-[5-amino-1-(5-phospho-beta-D-ribosyl)imidazole-4-carboxamido]succinate) to 5-aminoimidazole-4-carboxamide ribotide (AICAR or 5-amino-1-(5-phospho-beta-D-ribosyl)imidazole-4-carboxamide) and fumarate, and of adenylosuccinate (ADS or N(6)-(1,2-dicarboxyethyl)-AMP) to adenosine monophosphate (AMP) and fumarate.</text>
</comment>
<dbReference type="PRINTS" id="PR00149">
    <property type="entry name" value="FUMRATELYASE"/>
</dbReference>
<dbReference type="InterPro" id="IPR000362">
    <property type="entry name" value="Fumarate_lyase_fam"/>
</dbReference>
<keyword evidence="3" id="KW-0658">Purine biosynthesis</keyword>
<protein>
    <submittedName>
        <fullName evidence="7">Adenylosuccinate lyase</fullName>
        <ecNumber evidence="7">4.3.2.2</ecNumber>
    </submittedName>
</protein>
<evidence type="ECO:0000259" key="6">
    <source>
        <dbReference type="Pfam" id="PF08328"/>
    </source>
</evidence>
<dbReference type="GO" id="GO:0004018">
    <property type="term" value="F:N6-(1,2-dicarboxyethyl)AMP AMP-lyase (fumarate-forming) activity"/>
    <property type="evidence" value="ECO:0007669"/>
    <property type="project" value="InterPro"/>
</dbReference>
<reference evidence="7" key="1">
    <citation type="submission" date="2020-10" db="EMBL/GenBank/DDBJ databases">
        <title>Microbiome of the Black Sea water column analyzed by genome centric metagenomics.</title>
        <authorList>
            <person name="Cabello-Yeves P.J."/>
            <person name="Callieri C."/>
            <person name="Picazo A."/>
            <person name="Mehrshad M."/>
            <person name="Haro-Moreno J.M."/>
            <person name="Roda-Garcia J."/>
            <person name="Dzembekova N."/>
            <person name="Slabakova V."/>
            <person name="Slabakova N."/>
            <person name="Moncheva S."/>
            <person name="Rodriguez-Valera F."/>
        </authorList>
    </citation>
    <scope>NUCLEOTIDE SEQUENCE</scope>
    <source>
        <strain evidence="7">BS30m-G43</strain>
    </source>
</reference>
<dbReference type="Gene3D" id="1.20.200.10">
    <property type="entry name" value="Fumarase/aspartase (Central domain)"/>
    <property type="match status" value="1"/>
</dbReference>
<dbReference type="SUPFAM" id="SSF48557">
    <property type="entry name" value="L-aspartase-like"/>
    <property type="match status" value="1"/>
</dbReference>
<evidence type="ECO:0000259" key="5">
    <source>
        <dbReference type="Pfam" id="PF00206"/>
    </source>
</evidence>
<dbReference type="EMBL" id="JADHSG010000001">
    <property type="protein sequence ID" value="MBL6902731.1"/>
    <property type="molecule type" value="Genomic_DNA"/>
</dbReference>
<dbReference type="Pfam" id="PF08328">
    <property type="entry name" value="ASL_C"/>
    <property type="match status" value="1"/>
</dbReference>
<feature type="domain" description="Fumarate lyase N-terminal" evidence="5">
    <location>
        <begin position="15"/>
        <end position="309"/>
    </location>
</feature>
<comment type="caution">
    <text evidence="7">The sequence shown here is derived from an EMBL/GenBank/DDBJ whole genome shotgun (WGS) entry which is preliminary data.</text>
</comment>
<evidence type="ECO:0000313" key="7">
    <source>
        <dbReference type="EMBL" id="MBL6902731.1"/>
    </source>
</evidence>
<dbReference type="PANTHER" id="PTHR43411:SF1">
    <property type="entry name" value="ADENYLOSUCCINATE LYASE"/>
    <property type="match status" value="1"/>
</dbReference>
<comment type="pathway">
    <text evidence="1">Purine metabolism; IMP biosynthesis via de novo pathway; 5-amino-1-(5-phospho-D-ribosyl)imidazole-4-carboxamide from 5-amino-1-(5-phospho-D-ribosyl)imidazole-4-carboxylate: step 2/2.</text>
</comment>
<evidence type="ECO:0000256" key="4">
    <source>
        <dbReference type="ARBA" id="ARBA00025012"/>
    </source>
</evidence>